<dbReference type="Pfam" id="PF00528">
    <property type="entry name" value="BPD_transp_1"/>
    <property type="match status" value="1"/>
</dbReference>
<gene>
    <name evidence="9" type="ORF">ALP59_00719</name>
</gene>
<dbReference type="Gene3D" id="1.10.3720.10">
    <property type="entry name" value="MetI-like"/>
    <property type="match status" value="1"/>
</dbReference>
<dbReference type="InterPro" id="IPR000515">
    <property type="entry name" value="MetI-like"/>
</dbReference>
<evidence type="ECO:0000256" key="4">
    <source>
        <dbReference type="ARBA" id="ARBA00022692"/>
    </source>
</evidence>
<evidence type="ECO:0000256" key="2">
    <source>
        <dbReference type="ARBA" id="ARBA00022448"/>
    </source>
</evidence>
<evidence type="ECO:0000256" key="6">
    <source>
        <dbReference type="ARBA" id="ARBA00023136"/>
    </source>
</evidence>
<dbReference type="InterPro" id="IPR035906">
    <property type="entry name" value="MetI-like_sf"/>
</dbReference>
<keyword evidence="4 7" id="KW-0812">Transmembrane</keyword>
<comment type="subcellular location">
    <subcellularLocation>
        <location evidence="1 7">Cell membrane</location>
        <topology evidence="1 7">Multi-pass membrane protein</topology>
    </subcellularLocation>
</comment>
<dbReference type="FunFam" id="1.10.3720.10:FF:000003">
    <property type="entry name" value="Aliphatic sulfonate ABC transporter permease"/>
    <property type="match status" value="1"/>
</dbReference>
<dbReference type="PROSITE" id="PS50928">
    <property type="entry name" value="ABC_TM1"/>
    <property type="match status" value="1"/>
</dbReference>
<dbReference type="PANTHER" id="PTHR30151:SF39">
    <property type="entry name" value="ABC TRANSPORTER PERMEASE PROTEIN"/>
    <property type="match status" value="1"/>
</dbReference>
<evidence type="ECO:0000256" key="1">
    <source>
        <dbReference type="ARBA" id="ARBA00004651"/>
    </source>
</evidence>
<feature type="transmembrane region" description="Helical" evidence="7">
    <location>
        <begin position="120"/>
        <end position="141"/>
    </location>
</feature>
<comment type="similarity">
    <text evidence="7">Belongs to the binding-protein-dependent transport system permease family.</text>
</comment>
<evidence type="ECO:0000313" key="10">
    <source>
        <dbReference type="Proteomes" id="UP000270499"/>
    </source>
</evidence>
<dbReference type="Proteomes" id="UP000270499">
    <property type="component" value="Unassembled WGS sequence"/>
</dbReference>
<organism evidence="9 10">
    <name type="scientific">Pseudomonas savastanoi</name>
    <name type="common">Pseudomonas syringae pv. savastanoi</name>
    <dbReference type="NCBI Taxonomy" id="29438"/>
    <lineage>
        <taxon>Bacteria</taxon>
        <taxon>Pseudomonadati</taxon>
        <taxon>Pseudomonadota</taxon>
        <taxon>Gammaproteobacteria</taxon>
        <taxon>Pseudomonadales</taxon>
        <taxon>Pseudomonadaceae</taxon>
        <taxon>Pseudomonas</taxon>
    </lineage>
</organism>
<proteinExistence type="inferred from homology"/>
<evidence type="ECO:0000256" key="7">
    <source>
        <dbReference type="RuleBase" id="RU363032"/>
    </source>
</evidence>
<dbReference type="GO" id="GO:0010438">
    <property type="term" value="P:cellular response to sulfur starvation"/>
    <property type="evidence" value="ECO:0007669"/>
    <property type="project" value="TreeGrafter"/>
</dbReference>
<feature type="transmembrane region" description="Helical" evidence="7">
    <location>
        <begin position="32"/>
        <end position="53"/>
    </location>
</feature>
<name>A0A3M5G3N5_PSESS</name>
<dbReference type="GO" id="GO:0005886">
    <property type="term" value="C:plasma membrane"/>
    <property type="evidence" value="ECO:0007669"/>
    <property type="project" value="UniProtKB-SubCell"/>
</dbReference>
<keyword evidence="5 7" id="KW-1133">Transmembrane helix</keyword>
<dbReference type="CDD" id="cd06261">
    <property type="entry name" value="TM_PBP2"/>
    <property type="match status" value="1"/>
</dbReference>
<keyword evidence="6 7" id="KW-0472">Membrane</keyword>
<reference evidence="9 10" key="1">
    <citation type="submission" date="2018-08" db="EMBL/GenBank/DDBJ databases">
        <title>Recombination of ecologically and evolutionarily significant loci maintains genetic cohesion in the Pseudomonas syringae species complex.</title>
        <authorList>
            <person name="Dillon M."/>
            <person name="Thakur S."/>
            <person name="Almeida R.N.D."/>
            <person name="Weir B.S."/>
            <person name="Guttman D.S."/>
        </authorList>
    </citation>
    <scope>NUCLEOTIDE SEQUENCE [LARGE SCALE GENOMIC DNA]</scope>
    <source>
        <strain evidence="9 10">ICMP 9421</strain>
    </source>
</reference>
<feature type="transmembrane region" description="Helical" evidence="7">
    <location>
        <begin position="243"/>
        <end position="264"/>
    </location>
</feature>
<evidence type="ECO:0000313" key="9">
    <source>
        <dbReference type="EMBL" id="RMS81256.1"/>
    </source>
</evidence>
<keyword evidence="2 7" id="KW-0813">Transport</keyword>
<dbReference type="EMBL" id="RBSW01000172">
    <property type="protein sequence ID" value="RMS81256.1"/>
    <property type="molecule type" value="Genomic_DNA"/>
</dbReference>
<feature type="transmembrane region" description="Helical" evidence="7">
    <location>
        <begin position="210"/>
        <end position="231"/>
    </location>
</feature>
<evidence type="ECO:0000256" key="3">
    <source>
        <dbReference type="ARBA" id="ARBA00022475"/>
    </source>
</evidence>
<evidence type="ECO:0000256" key="5">
    <source>
        <dbReference type="ARBA" id="ARBA00022989"/>
    </source>
</evidence>
<sequence>MTSPDKSLPACAQAALPDRAQRTFWQRYKTPLKGLVVPAAIIVLLEIIVRIGWLPSYQMPAPSEIVLTLSDLADGALWKHISASLLRVLSGFVIGASLALVFAAWVGLSREAEAYLEPTFAGLRSIPSLAWVPLLLLWLGIGETSKIVLIAIGAFFPVYLNGVAAIRGIDRKLVEVGQMYGFSRYRLTRRILLPAALPGLFTGLRSGMSLSWMFLVAAELIAATKCLGYLLSDGRETSRPDIVLAAIIVLATLGKLSDGLLAGLEKRVLAWRDTFIGQSREGR</sequence>
<feature type="domain" description="ABC transmembrane type-1" evidence="8">
    <location>
        <begin position="77"/>
        <end position="261"/>
    </location>
</feature>
<feature type="transmembrane region" description="Helical" evidence="7">
    <location>
        <begin position="147"/>
        <end position="166"/>
    </location>
</feature>
<dbReference type="RefSeq" id="WP_122269829.1">
    <property type="nucleotide sequence ID" value="NZ_RBSW01000172.1"/>
</dbReference>
<evidence type="ECO:0000259" key="8">
    <source>
        <dbReference type="PROSITE" id="PS50928"/>
    </source>
</evidence>
<accession>A0A3M5G3N5</accession>
<dbReference type="PANTHER" id="PTHR30151">
    <property type="entry name" value="ALKANE SULFONATE ABC TRANSPORTER-RELATED, MEMBRANE SUBUNIT"/>
    <property type="match status" value="1"/>
</dbReference>
<keyword evidence="3" id="KW-1003">Cell membrane</keyword>
<dbReference type="GO" id="GO:0042918">
    <property type="term" value="P:alkanesulfonate transmembrane transport"/>
    <property type="evidence" value="ECO:0007669"/>
    <property type="project" value="UniProtKB-ARBA"/>
</dbReference>
<protein>
    <submittedName>
        <fullName evidence="9">Binding-protein dependent transport system inner membrane protein</fullName>
    </submittedName>
</protein>
<comment type="caution">
    <text evidence="9">The sequence shown here is derived from an EMBL/GenBank/DDBJ whole genome shotgun (WGS) entry which is preliminary data.</text>
</comment>
<dbReference type="AlphaFoldDB" id="A0A3M5G3N5"/>
<feature type="transmembrane region" description="Helical" evidence="7">
    <location>
        <begin position="88"/>
        <end position="108"/>
    </location>
</feature>
<dbReference type="SUPFAM" id="SSF161098">
    <property type="entry name" value="MetI-like"/>
    <property type="match status" value="1"/>
</dbReference>